<evidence type="ECO:0000256" key="5">
    <source>
        <dbReference type="ARBA" id="ARBA00023277"/>
    </source>
</evidence>
<protein>
    <recommendedName>
        <fullName evidence="11">Glucanase</fullName>
        <ecNumber evidence="11">3.2.1.-</ecNumber>
    </recommendedName>
</protein>
<evidence type="ECO:0000256" key="8">
    <source>
        <dbReference type="PIRSR" id="PIRSR001100-1"/>
    </source>
</evidence>
<dbReference type="InterPro" id="IPR001524">
    <property type="entry name" value="Glyco_hydro_6_CS"/>
</dbReference>
<feature type="active site" description="Proton donor" evidence="8 10">
    <location>
        <position position="149"/>
    </location>
</feature>
<evidence type="ECO:0000256" key="10">
    <source>
        <dbReference type="PROSITE-ProRule" id="PRU10057"/>
    </source>
</evidence>
<sequence length="321" mass="33332">MRRTVRALVTALAALPLALAVAPPAQAADPTTMTSGFYVDPNSSAKQWVAANAGDGRAPAINTSLANTPTARWFGAWSGTIGTATGAYVGAADHADKLPVLVAYNIHLRDSCGGHSGGGASSPSAYATWIAQFAGGIADRPAVVVLEPDSLADYGCLNPTQVRERQGMISGALAEFNRQAPNTWVYLDAGNPGWVSAATMAQRLHEAGLRQARGFSLNVSNYYTTAQNTAYGNAVNSALAARYGYTKPFVVDTSRNGNGSNGEWCNAAGRRIGTPTQMGGGAEMLLWIKAPGESDGNCGVGTGSSAGQFLPEAAYRMIYGY</sequence>
<dbReference type="RefSeq" id="WP_058945087.1">
    <property type="nucleotide sequence ID" value="NZ_LNSV01000124.1"/>
</dbReference>
<comment type="caution">
    <text evidence="12">The sequence shown here is derived from an EMBL/GenBank/DDBJ whole genome shotgun (WGS) entry which is preliminary data.</text>
</comment>
<evidence type="ECO:0000256" key="4">
    <source>
        <dbReference type="ARBA" id="ARBA00023157"/>
    </source>
</evidence>
<evidence type="ECO:0000256" key="11">
    <source>
        <dbReference type="RuleBase" id="RU361186"/>
    </source>
</evidence>
<keyword evidence="6 11" id="KW-0326">Glycosidase</keyword>
<keyword evidence="1 11" id="KW-0732">Signal</keyword>
<feature type="binding site" evidence="9">
    <location>
        <position position="289"/>
    </location>
    <ligand>
        <name>substrate</name>
    </ligand>
</feature>
<dbReference type="GO" id="GO:0004553">
    <property type="term" value="F:hydrolase activity, hydrolyzing O-glycosyl compounds"/>
    <property type="evidence" value="ECO:0007669"/>
    <property type="project" value="InterPro"/>
</dbReference>
<dbReference type="Proteomes" id="UP000054011">
    <property type="component" value="Unassembled WGS sequence"/>
</dbReference>
<evidence type="ECO:0000256" key="1">
    <source>
        <dbReference type="ARBA" id="ARBA00022729"/>
    </source>
</evidence>
<dbReference type="AlphaFoldDB" id="A0A100Y0U6"/>
<evidence type="ECO:0000256" key="7">
    <source>
        <dbReference type="ARBA" id="ARBA00023326"/>
    </source>
</evidence>
<feature type="binding site" evidence="9">
    <location>
        <position position="293"/>
    </location>
    <ligand>
        <name>substrate</name>
    </ligand>
</feature>
<dbReference type="GO" id="GO:0030245">
    <property type="term" value="P:cellulose catabolic process"/>
    <property type="evidence" value="ECO:0007669"/>
    <property type="project" value="UniProtKB-KW"/>
</dbReference>
<feature type="binding site" evidence="9">
    <location>
        <position position="221"/>
    </location>
    <ligand>
        <name>substrate</name>
    </ligand>
</feature>
<feature type="signal peptide" evidence="11">
    <location>
        <begin position="1"/>
        <end position="27"/>
    </location>
</feature>
<feature type="binding site" evidence="9">
    <location>
        <position position="194"/>
    </location>
    <ligand>
        <name>substrate</name>
    </ligand>
</feature>
<keyword evidence="5 11" id="KW-0119">Carbohydrate metabolism</keyword>
<comment type="similarity">
    <text evidence="11">Belongs to the glycosyl hydrolase family 6.</text>
</comment>
<proteinExistence type="inferred from homology"/>
<dbReference type="PRINTS" id="PR00733">
    <property type="entry name" value="GLHYDRLASE6"/>
</dbReference>
<dbReference type="InterPro" id="IPR016288">
    <property type="entry name" value="Beta_cellobiohydrolase"/>
</dbReference>
<dbReference type="STRING" id="936756.ATE80_28155"/>
<feature type="binding site" evidence="9">
    <location>
        <position position="73"/>
    </location>
    <ligand>
        <name>substrate</name>
    </ligand>
</feature>
<evidence type="ECO:0000256" key="3">
    <source>
        <dbReference type="ARBA" id="ARBA00023001"/>
    </source>
</evidence>
<dbReference type="EC" id="3.2.1.-" evidence="11"/>
<organism evidence="12 13">
    <name type="scientific">Streptomyces kanasensis</name>
    <dbReference type="NCBI Taxonomy" id="936756"/>
    <lineage>
        <taxon>Bacteria</taxon>
        <taxon>Bacillati</taxon>
        <taxon>Actinomycetota</taxon>
        <taxon>Actinomycetes</taxon>
        <taxon>Kitasatosporales</taxon>
        <taxon>Streptomycetaceae</taxon>
        <taxon>Streptomyces</taxon>
    </lineage>
</organism>
<evidence type="ECO:0000313" key="12">
    <source>
        <dbReference type="EMBL" id="KUH35626.1"/>
    </source>
</evidence>
<dbReference type="Gene3D" id="3.20.20.40">
    <property type="entry name" value="1, 4-beta cellobiohydrolase"/>
    <property type="match status" value="1"/>
</dbReference>
<keyword evidence="2 11" id="KW-0378">Hydrolase</keyword>
<accession>A0A100Y0U6</accession>
<keyword evidence="7 11" id="KW-0624">Polysaccharide degradation</keyword>
<dbReference type="PANTHER" id="PTHR34876:SF4">
    <property type="entry name" value="1,4-BETA-D-GLUCAN CELLOBIOHYDROLASE C-RELATED"/>
    <property type="match status" value="1"/>
</dbReference>
<feature type="binding site" evidence="9">
    <location>
        <position position="264"/>
    </location>
    <ligand>
        <name>substrate</name>
    </ligand>
</feature>
<dbReference type="EMBL" id="LNSV01000124">
    <property type="protein sequence ID" value="KUH35626.1"/>
    <property type="molecule type" value="Genomic_DNA"/>
</dbReference>
<keyword evidence="4" id="KW-1015">Disulfide bond</keyword>
<dbReference type="PIRSF" id="PIRSF001100">
    <property type="entry name" value="Beta_cellobiohydrolase"/>
    <property type="match status" value="1"/>
</dbReference>
<feature type="chain" id="PRO_5006988935" description="Glucanase" evidence="11">
    <location>
        <begin position="28"/>
        <end position="321"/>
    </location>
</feature>
<evidence type="ECO:0000313" key="13">
    <source>
        <dbReference type="Proteomes" id="UP000054011"/>
    </source>
</evidence>
<gene>
    <name evidence="12" type="ORF">ATE80_28155</name>
</gene>
<dbReference type="SUPFAM" id="SSF51989">
    <property type="entry name" value="Glycosyl hydrolases family 6, cellulases"/>
    <property type="match status" value="1"/>
</dbReference>
<name>A0A100Y0U6_9ACTN</name>
<keyword evidence="13" id="KW-1185">Reference proteome</keyword>
<dbReference type="PANTHER" id="PTHR34876">
    <property type="match status" value="1"/>
</dbReference>
<reference evidence="12 13" key="1">
    <citation type="submission" date="2015-11" db="EMBL/GenBank/DDBJ databases">
        <title>Genome-wide analysis reveals the secondary metabolome in Streptomyces kanasensis ZX01.</title>
        <authorList>
            <person name="Zhang G."/>
            <person name="Han L."/>
            <person name="Feng J."/>
            <person name="Zhang X."/>
        </authorList>
    </citation>
    <scope>NUCLEOTIDE SEQUENCE [LARGE SCALE GENOMIC DNA]</scope>
    <source>
        <strain evidence="12 13">ZX01</strain>
    </source>
</reference>
<feature type="active site" description="Proton acceptor" evidence="8">
    <location>
        <position position="295"/>
    </location>
</feature>
<evidence type="ECO:0000256" key="6">
    <source>
        <dbReference type="ARBA" id="ARBA00023295"/>
    </source>
</evidence>
<dbReference type="InterPro" id="IPR036434">
    <property type="entry name" value="Beta_cellobiohydrolase_sf"/>
</dbReference>
<evidence type="ECO:0000256" key="2">
    <source>
        <dbReference type="ARBA" id="ARBA00022801"/>
    </source>
</evidence>
<evidence type="ECO:0000256" key="9">
    <source>
        <dbReference type="PIRSR" id="PIRSR001100-2"/>
    </source>
</evidence>
<dbReference type="Pfam" id="PF01341">
    <property type="entry name" value="Glyco_hydro_6"/>
    <property type="match status" value="1"/>
</dbReference>
<keyword evidence="3 11" id="KW-0136">Cellulose degradation</keyword>
<dbReference type="PROSITE" id="PS00656">
    <property type="entry name" value="GLYCOSYL_HYDROL_F6_2"/>
    <property type="match status" value="1"/>
</dbReference>
<dbReference type="OrthoDB" id="309899at2"/>